<sequence length="271" mass="28817">MSTPPAASRTERITPSPTPMGGLCTQQELVSKLQRSVRLGRDALAPRPVAPGSRRPRPQGVRPTALPTVPVPGGNSPTVNSLDAVLEHRESVRYYRKQSVDAAVVARIVRAGHRADASAWPEEVAAGLDIELLVAARRMTGSAPAILRLDEDVFYPLAELDEETAEDLVLQIEYAWSPVTLIAIAPLADSLDRWGDHGERLMNIRASAAITAALHEAAVLGLVGSPFAGFLVSGLRRLLTVDGYANAQLFAASLGHPAVGDDVVTGGIHRL</sequence>
<reference evidence="4 6" key="2">
    <citation type="submission" date="2018-02" db="EMBL/GenBank/DDBJ databases">
        <title>Bacteriophage NCPPB3778 and a type I-E CRISPR drive the evolution of the US Biological Select Agent, Rathayibacter toxicus.</title>
        <authorList>
            <person name="Davis E.W.II."/>
            <person name="Tabima J.F."/>
            <person name="Weisberg A.J."/>
            <person name="Lopes L.D."/>
            <person name="Wiseman M.S."/>
            <person name="Wiseman M.S."/>
            <person name="Pupko T."/>
            <person name="Belcher M.S."/>
            <person name="Sechler A.J."/>
            <person name="Tancos M.A."/>
            <person name="Schroeder B.K."/>
            <person name="Murray T.D."/>
            <person name="Luster D.G."/>
            <person name="Schneider W.L."/>
            <person name="Rogers E."/>
            <person name="Andreote F.D."/>
            <person name="Grunwald N.J."/>
            <person name="Putnam M.L."/>
            <person name="Chang J.H."/>
        </authorList>
    </citation>
    <scope>NUCLEOTIDE SEQUENCE [LARGE SCALE GENOMIC DNA]</scope>
    <source>
        <strain evidence="4 6">FH99</strain>
    </source>
</reference>
<accession>A0A0C5BR36</accession>
<evidence type="ECO:0000313" key="6">
    <source>
        <dbReference type="Proteomes" id="UP000237966"/>
    </source>
</evidence>
<reference evidence="3 5" key="1">
    <citation type="submission" date="2015-04" db="EMBL/GenBank/DDBJ databases">
        <title>Draft genome sequence of Rathayibacter toxicus strain FH-142 (AKA 70134 or CS 32), a Western Australian isolate.</title>
        <authorList>
            <consortium name="Consortium for Microbial Forensics and Genomics (microFORGE)"/>
            <person name="Knight B.M."/>
            <person name="Roberts D.P."/>
            <person name="Lin D."/>
            <person name="Hari K."/>
            <person name="Fletcher J."/>
            <person name="Melcher U."/>
            <person name="Blagden T."/>
            <person name="Luster D.G."/>
            <person name="Sechler A.J."/>
            <person name="Schneider W.L."/>
            <person name="Winegar R.A."/>
        </authorList>
    </citation>
    <scope>NUCLEOTIDE SEQUENCE [LARGE SCALE GENOMIC DNA]</scope>
    <source>
        <strain evidence="3 5">FH142</strain>
    </source>
</reference>
<feature type="region of interest" description="Disordered" evidence="1">
    <location>
        <begin position="37"/>
        <end position="76"/>
    </location>
</feature>
<gene>
    <name evidence="4" type="ORF">C5C51_01940</name>
    <name evidence="3" type="ORF">VT73_03180</name>
</gene>
<dbReference type="Proteomes" id="UP000052979">
    <property type="component" value="Unassembled WGS sequence"/>
</dbReference>
<dbReference type="eggNOG" id="ENOG50333QJ">
    <property type="taxonomic scope" value="Bacteria"/>
</dbReference>
<proteinExistence type="predicted"/>
<dbReference type="STRING" id="145458.APU90_04305"/>
<evidence type="ECO:0000313" key="3">
    <source>
        <dbReference type="EMBL" id="KKM46091.1"/>
    </source>
</evidence>
<organism evidence="3 5">
    <name type="scientific">Rathayibacter toxicus</name>
    <dbReference type="NCBI Taxonomy" id="145458"/>
    <lineage>
        <taxon>Bacteria</taxon>
        <taxon>Bacillati</taxon>
        <taxon>Actinomycetota</taxon>
        <taxon>Actinomycetes</taxon>
        <taxon>Micrococcales</taxon>
        <taxon>Microbacteriaceae</taxon>
        <taxon>Rathayibacter</taxon>
    </lineage>
</organism>
<protein>
    <recommendedName>
        <fullName evidence="2">Nitroreductase domain-containing protein</fullName>
    </recommendedName>
</protein>
<evidence type="ECO:0000256" key="1">
    <source>
        <dbReference type="SAM" id="MobiDB-lite"/>
    </source>
</evidence>
<dbReference type="InterPro" id="IPR029479">
    <property type="entry name" value="Nitroreductase"/>
</dbReference>
<feature type="domain" description="Nitroreductase" evidence="2">
    <location>
        <begin position="87"/>
        <end position="245"/>
    </location>
</feature>
<name>A0A0C5BR36_9MICO</name>
<dbReference type="SUPFAM" id="SSF55469">
    <property type="entry name" value="FMN-dependent nitroreductase-like"/>
    <property type="match status" value="1"/>
</dbReference>
<dbReference type="InterPro" id="IPR000415">
    <property type="entry name" value="Nitroreductase-like"/>
</dbReference>
<dbReference type="EMBL" id="PSWU01000004">
    <property type="protein sequence ID" value="PPI16194.1"/>
    <property type="molecule type" value="Genomic_DNA"/>
</dbReference>
<comment type="caution">
    <text evidence="3">The sequence shown here is derived from an EMBL/GenBank/DDBJ whole genome shotgun (WGS) entry which is preliminary data.</text>
</comment>
<dbReference type="Proteomes" id="UP000237966">
    <property type="component" value="Unassembled WGS sequence"/>
</dbReference>
<dbReference type="EMBL" id="LBFI01000024">
    <property type="protein sequence ID" value="KKM46091.1"/>
    <property type="molecule type" value="Genomic_DNA"/>
</dbReference>
<dbReference type="Pfam" id="PF00881">
    <property type="entry name" value="Nitroreductase"/>
    <property type="match status" value="1"/>
</dbReference>
<evidence type="ECO:0000313" key="5">
    <source>
        <dbReference type="Proteomes" id="UP000052979"/>
    </source>
</evidence>
<dbReference type="PATRIC" id="fig|145458.7.peg.516"/>
<dbReference type="GO" id="GO:0016491">
    <property type="term" value="F:oxidoreductase activity"/>
    <property type="evidence" value="ECO:0007669"/>
    <property type="project" value="InterPro"/>
</dbReference>
<keyword evidence="5" id="KW-1185">Reference proteome</keyword>
<dbReference type="RefSeq" id="WP_027692663.1">
    <property type="nucleotide sequence ID" value="NZ_CP010848.1"/>
</dbReference>
<evidence type="ECO:0000259" key="2">
    <source>
        <dbReference type="Pfam" id="PF00881"/>
    </source>
</evidence>
<dbReference type="KEGG" id="rtc:APU90_04305"/>
<dbReference type="OrthoDB" id="5119587at2"/>
<dbReference type="KEGG" id="rtx:TI83_02170"/>
<evidence type="ECO:0000313" key="4">
    <source>
        <dbReference type="EMBL" id="PPI16194.1"/>
    </source>
</evidence>
<feature type="region of interest" description="Disordered" evidence="1">
    <location>
        <begin position="1"/>
        <end position="23"/>
    </location>
</feature>
<dbReference type="AlphaFoldDB" id="A0A0C5BR36"/>
<dbReference type="GeneID" id="93667930"/>
<dbReference type="Gene3D" id="3.40.109.10">
    <property type="entry name" value="NADH Oxidase"/>
    <property type="match status" value="1"/>
</dbReference>